<dbReference type="InterPro" id="IPR001254">
    <property type="entry name" value="Trypsin_dom"/>
</dbReference>
<name>A0A7R9Q8N6_9ACAR</name>
<dbReference type="SUPFAM" id="SSF50494">
    <property type="entry name" value="Trypsin-like serine proteases"/>
    <property type="match status" value="1"/>
</dbReference>
<dbReference type="PANTHER" id="PTHR24260">
    <property type="match status" value="1"/>
</dbReference>
<gene>
    <name evidence="2" type="ORF">OSB1V03_LOCUS15498</name>
</gene>
<dbReference type="PROSITE" id="PS50240">
    <property type="entry name" value="TRYPSIN_DOM"/>
    <property type="match status" value="1"/>
</dbReference>
<evidence type="ECO:0000313" key="3">
    <source>
        <dbReference type="Proteomes" id="UP000759131"/>
    </source>
</evidence>
<dbReference type="GO" id="GO:0006508">
    <property type="term" value="P:proteolysis"/>
    <property type="evidence" value="ECO:0007669"/>
    <property type="project" value="InterPro"/>
</dbReference>
<evidence type="ECO:0000259" key="1">
    <source>
        <dbReference type="PROSITE" id="PS50240"/>
    </source>
</evidence>
<accession>A0A7R9Q8N6</accession>
<dbReference type="AlphaFoldDB" id="A0A7R9Q8N6"/>
<keyword evidence="3" id="KW-1185">Reference proteome</keyword>
<organism evidence="2">
    <name type="scientific">Medioppia subpectinata</name>
    <dbReference type="NCBI Taxonomy" id="1979941"/>
    <lineage>
        <taxon>Eukaryota</taxon>
        <taxon>Metazoa</taxon>
        <taxon>Ecdysozoa</taxon>
        <taxon>Arthropoda</taxon>
        <taxon>Chelicerata</taxon>
        <taxon>Arachnida</taxon>
        <taxon>Acari</taxon>
        <taxon>Acariformes</taxon>
        <taxon>Sarcoptiformes</taxon>
        <taxon>Oribatida</taxon>
        <taxon>Brachypylina</taxon>
        <taxon>Oppioidea</taxon>
        <taxon>Oppiidae</taxon>
        <taxon>Medioppia</taxon>
    </lineage>
</organism>
<feature type="domain" description="Peptidase S1" evidence="1">
    <location>
        <begin position="20"/>
        <end position="203"/>
    </location>
</feature>
<dbReference type="EMBL" id="OC870604">
    <property type="protein sequence ID" value="CAD7635106.1"/>
    <property type="molecule type" value="Genomic_DNA"/>
</dbReference>
<dbReference type="InterPro" id="IPR051333">
    <property type="entry name" value="CLIP_Serine_Protease"/>
</dbReference>
<dbReference type="EMBL" id="CAJPIZ010016029">
    <property type="protein sequence ID" value="CAG2115536.1"/>
    <property type="molecule type" value="Genomic_DNA"/>
</dbReference>
<dbReference type="Proteomes" id="UP000759131">
    <property type="component" value="Unassembled WGS sequence"/>
</dbReference>
<dbReference type="OrthoDB" id="6515242at2759"/>
<dbReference type="InterPro" id="IPR043504">
    <property type="entry name" value="Peptidase_S1_PA_chymotrypsin"/>
</dbReference>
<reference evidence="2" key="1">
    <citation type="submission" date="2020-11" db="EMBL/GenBank/DDBJ databases">
        <authorList>
            <person name="Tran Van P."/>
        </authorList>
    </citation>
    <scope>NUCLEOTIDE SEQUENCE</scope>
</reference>
<dbReference type="Gene3D" id="2.40.10.10">
    <property type="entry name" value="Trypsin-like serine proteases"/>
    <property type="match status" value="1"/>
</dbReference>
<dbReference type="SMART" id="SM00020">
    <property type="entry name" value="Tryp_SPc"/>
    <property type="match status" value="1"/>
</dbReference>
<dbReference type="GO" id="GO:0004252">
    <property type="term" value="F:serine-type endopeptidase activity"/>
    <property type="evidence" value="ECO:0007669"/>
    <property type="project" value="InterPro"/>
</dbReference>
<protein>
    <recommendedName>
        <fullName evidence="1">Peptidase S1 domain-containing protein</fullName>
    </recommendedName>
</protein>
<proteinExistence type="predicted"/>
<sequence>MDYNSSALKSTKSDHYPRTRIFAGNNLRSGGGQTVWVDTVHREPRYLKGIRRHDIALYKLNRQINFTDTYNLFQYKAQTICLPASQPIVGNAKVSAVMFGWGLMYSKPGEERESNVLQRGEFVVQKCGNLYCSKYNRKQQTARGCKGDSGGGLVQYIDKERTRAVLIGINAYLKGSNECDTNLTQAQWVPVIDYIQWIRDTIANN</sequence>
<evidence type="ECO:0000313" key="2">
    <source>
        <dbReference type="EMBL" id="CAD7635106.1"/>
    </source>
</evidence>
<dbReference type="PANTHER" id="PTHR24260:SF132">
    <property type="entry name" value="PEPTIDASE S1 DOMAIN-CONTAINING PROTEIN"/>
    <property type="match status" value="1"/>
</dbReference>
<dbReference type="Pfam" id="PF00089">
    <property type="entry name" value="Trypsin"/>
    <property type="match status" value="1"/>
</dbReference>
<dbReference type="InterPro" id="IPR009003">
    <property type="entry name" value="Peptidase_S1_PA"/>
</dbReference>